<dbReference type="PROSITE" id="PS50164">
    <property type="entry name" value="GIY_YIG"/>
    <property type="match status" value="1"/>
</dbReference>
<evidence type="ECO:0000313" key="6">
    <source>
        <dbReference type="EMBL" id="AKM22533.1"/>
    </source>
</evidence>
<dbReference type="GO" id="GO:0004519">
    <property type="term" value="F:endonuclease activity"/>
    <property type="evidence" value="ECO:0007669"/>
    <property type="project" value="UniProtKB-KW"/>
</dbReference>
<evidence type="ECO:0000256" key="4">
    <source>
        <dbReference type="ARBA" id="ARBA00022801"/>
    </source>
</evidence>
<gene>
    <name evidence="9" type="primary">orf305</name>
</gene>
<dbReference type="AlphaFoldDB" id="A0A0G3Y6I5"/>
<keyword evidence="4" id="KW-0378">Hydrolase</keyword>
<evidence type="ECO:0000313" key="10">
    <source>
        <dbReference type="EMBL" id="AKM22737.1"/>
    </source>
</evidence>
<proteinExistence type="predicted"/>
<dbReference type="SMART" id="SM00497">
    <property type="entry name" value="IENR1"/>
    <property type="match status" value="1"/>
</dbReference>
<sequence>MILNQETLSYYIGSASTGRINSRFTNHLVYFNGSKMVKNSVKKYGLHNFVFIILELFPEIVNQENNKQLLNLEDFYLKSLLPDYNILTEAGNSFGYKHTEITRIKMKTNYSEKRRQEIGTLNKGKSLSAETIENMRESALKRDNINHTEQSILNMKKNSKAIIVKELNNIIYGEFNSIVDTAKALNCSTKTIQRTLKSPSKILKGRWILNYGASS</sequence>
<evidence type="ECO:0000259" key="5">
    <source>
        <dbReference type="PROSITE" id="PS50164"/>
    </source>
</evidence>
<dbReference type="SMART" id="SM00496">
    <property type="entry name" value="IENR2"/>
    <property type="match status" value="2"/>
</dbReference>
<dbReference type="InterPro" id="IPR010896">
    <property type="entry name" value="NUMOD1"/>
</dbReference>
<dbReference type="EMBL" id="KP719096">
    <property type="protein sequence ID" value="AKM22533.1"/>
    <property type="molecule type" value="Genomic_DNA"/>
</dbReference>
<dbReference type="EMBL" id="KP722504">
    <property type="protein sequence ID" value="AKM22674.1"/>
    <property type="molecule type" value="Genomic_DNA"/>
</dbReference>
<keyword evidence="3 6" id="KW-0255">Endonuclease</keyword>
<protein>
    <submittedName>
        <fullName evidence="6">GIY-YIG endonuclease</fullName>
    </submittedName>
</protein>
<dbReference type="InterPro" id="IPR003611">
    <property type="entry name" value="NUMOD3"/>
</dbReference>
<keyword evidence="2" id="KW-0540">Nuclease</keyword>
<dbReference type="GO" id="GO:0016787">
    <property type="term" value="F:hydrolase activity"/>
    <property type="evidence" value="ECO:0007669"/>
    <property type="project" value="UniProtKB-KW"/>
</dbReference>
<accession>A0A0G3Y6I5</accession>
<dbReference type="EMBL" id="KP722503">
    <property type="protein sequence ID" value="AKM22659.1"/>
    <property type="molecule type" value="Genomic_DNA"/>
</dbReference>
<evidence type="ECO:0000313" key="9">
    <source>
        <dbReference type="EMBL" id="AKM22706.1"/>
    </source>
</evidence>
<evidence type="ECO:0000313" key="11">
    <source>
        <dbReference type="EMBL" id="AKM22753.1"/>
    </source>
</evidence>
<evidence type="ECO:0000313" key="7">
    <source>
        <dbReference type="EMBL" id="AKM22659.1"/>
    </source>
</evidence>
<dbReference type="EMBL" id="KP722506">
    <property type="protein sequence ID" value="AKM22706.1"/>
    <property type="molecule type" value="Genomic_DNA"/>
</dbReference>
<dbReference type="InterPro" id="IPR006350">
    <property type="entry name" value="Intron_endoG1"/>
</dbReference>
<dbReference type="InterPro" id="IPR035901">
    <property type="entry name" value="GIY-YIG_endonuc_sf"/>
</dbReference>
<keyword evidence="9" id="KW-0496">Mitochondrion</keyword>
<dbReference type="NCBIfam" id="TIGR01453">
    <property type="entry name" value="grpIintron_endo"/>
    <property type="match status" value="1"/>
</dbReference>
<organism evidence="9">
    <name type="scientific">Cordyceps militaris</name>
    <name type="common">Caterpillar fungus</name>
    <name type="synonym">Clavaria militaris</name>
    <dbReference type="NCBI Taxonomy" id="73501"/>
    <lineage>
        <taxon>Eukaryota</taxon>
        <taxon>Fungi</taxon>
        <taxon>Dikarya</taxon>
        <taxon>Ascomycota</taxon>
        <taxon>Pezizomycotina</taxon>
        <taxon>Sordariomycetes</taxon>
        <taxon>Hypocreomycetidae</taxon>
        <taxon>Hypocreales</taxon>
        <taxon>Cordycipitaceae</taxon>
        <taxon>Cordyceps</taxon>
    </lineage>
</organism>
<evidence type="ECO:0000313" key="12">
    <source>
        <dbReference type="EMBL" id="AKM22769.1"/>
    </source>
</evidence>
<dbReference type="EMBL" id="KP722510">
    <property type="protein sequence ID" value="AKM22769.1"/>
    <property type="molecule type" value="Genomic_DNA"/>
</dbReference>
<dbReference type="InterPro" id="IPR003647">
    <property type="entry name" value="Intron_nuc_1_rpt"/>
</dbReference>
<dbReference type="SMART" id="SM00465">
    <property type="entry name" value="GIYc"/>
    <property type="match status" value="1"/>
</dbReference>
<evidence type="ECO:0000256" key="1">
    <source>
        <dbReference type="ARBA" id="ARBA00010045"/>
    </source>
</evidence>
<comment type="similarity">
    <text evidence="1">To endonucleases of group I introns of fungi and phage.</text>
</comment>
<feature type="domain" description="GIY-YIG" evidence="5">
    <location>
        <begin position="1"/>
        <end position="86"/>
    </location>
</feature>
<reference evidence="9" key="1">
    <citation type="journal article" date="2015" name="Fungal Genet. Biol.">
        <title>Comparison of mitochondrial genomes provides insights into intron dynamics and evolution in the caterpillar fungus Cordyceps militaris.</title>
        <authorList>
            <person name="Zhang Y."/>
            <person name="Zhang S."/>
            <person name="Zhang G."/>
            <person name="Liu X."/>
            <person name="Wang C."/>
            <person name="Xu J."/>
        </authorList>
    </citation>
    <scope>NUCLEOTIDE SEQUENCE</scope>
    <source>
        <strain evidence="6">CM01</strain>
        <strain evidence="10">CM02</strain>
        <strain evidence="11">CM05</strain>
        <strain evidence="12">CM08</strain>
        <strain evidence="8">CM494</strain>
        <strain evidence="7">CM556</strain>
        <strain evidence="9">F03</strain>
    </source>
</reference>
<evidence type="ECO:0000313" key="8">
    <source>
        <dbReference type="EMBL" id="AKM22674.1"/>
    </source>
</evidence>
<evidence type="ECO:0000256" key="3">
    <source>
        <dbReference type="ARBA" id="ARBA00022759"/>
    </source>
</evidence>
<dbReference type="SUPFAM" id="SSF82771">
    <property type="entry name" value="GIY-YIG endonuclease"/>
    <property type="match status" value="1"/>
</dbReference>
<evidence type="ECO:0000256" key="2">
    <source>
        <dbReference type="ARBA" id="ARBA00022722"/>
    </source>
</evidence>
<dbReference type="EMBL" id="KP722508">
    <property type="protein sequence ID" value="AKM22737.1"/>
    <property type="molecule type" value="Genomic_DNA"/>
</dbReference>
<dbReference type="SUPFAM" id="SSF64496">
    <property type="entry name" value="DNA-binding domain of intron-encoded endonucleases"/>
    <property type="match status" value="1"/>
</dbReference>
<dbReference type="Pfam" id="PF07453">
    <property type="entry name" value="NUMOD1"/>
    <property type="match status" value="1"/>
</dbReference>
<dbReference type="EMBL" id="KP722509">
    <property type="protein sequence ID" value="AKM22753.1"/>
    <property type="molecule type" value="Genomic_DNA"/>
</dbReference>
<geneLocation type="mitochondrion" evidence="9"/>
<name>A0A0G3Y6I5_CORMI</name>
<dbReference type="Gene3D" id="3.40.1440.10">
    <property type="entry name" value="GIY-YIG endonuclease"/>
    <property type="match status" value="1"/>
</dbReference>
<dbReference type="GO" id="GO:0003677">
    <property type="term" value="F:DNA binding"/>
    <property type="evidence" value="ECO:0007669"/>
    <property type="project" value="InterPro"/>
</dbReference>
<dbReference type="InterPro" id="IPR000305">
    <property type="entry name" value="GIY-YIG_endonuc"/>
</dbReference>